<dbReference type="InterPro" id="IPR019734">
    <property type="entry name" value="TPR_rpt"/>
</dbReference>
<keyword evidence="3" id="KW-0732">Signal</keyword>
<sequence length="917" mass="100786">MSSFRFCWLGISILVLGMLFASHSVLAEVVDDSLMSTRVVEKRNKEVPLTGEAWRLADQAYKNYDAGRLQSAQSQAERAIRLRPDIARLRLLLVFILQKRGKLVEANAVVEQAIKDGLGNSQLLQARNNLSASGGGSSTDTPAYRKAFPIATRAYDAFNQQRFEDASRDAEVAYLTDPSQGNWALLWLDALDAQQKYEQTAAAAQKAIDAGAPNRADLEARQRNARRSMAIRPAEEAHGALMNGRLEDALSLINKVIALAPDSLNYRLVQVTILVELNRLAEAEQAATDALDIDDESVAVQVLRAYVRQRKHDNQAADEDFDAVLALDWLDETQVRNVRLLASDAAIASGRQERALGLLSFLPKDDELAERRRQAARRERGKVDLSAAAYMAPFQVCRATPYGTVCEMQPWDGVEGSGSAAMAYIAYGRQQYQQAIEYARQAVKEQPDNVDNQRLLMTALSAGNATQQKEAEGMLIEALEKKPDDVNLLIQRAYLSQRLGQPRQALQDFKAARATGKAPPTLVIDEAYAFAGVGNKQMAVDALKHAIDEADDGHLPLTQEQRYNTRAGIAGLSREWGASYSVGYRGARPASSGAAGAAVTVPGNAVFGTAEAYWRPADFLNTSTRVFEIYGRLSNTLYDEGGRTDAQTISNPCGNGSLAIAESQGNGLAGWPTTVAALGARLTPSTSSGFTFGLERRFNLGHATRRGTIIPSDVDRRCALQSVNLTYPYQASSSSGNWMAYMTYGFYEGTGLRMDERSWWTMEGYMQAGYITGNSSIRIRETNSSTNVVQSESSGRLRQDQSFAAAEVRVGRSMRLDDLSERLVVFPYVVGGIDWLWQRDRAVLNTSNLSGDVPLQGNGSSWALGAGPGINVRYWFREDRYNAPRSYIDWTLQYRINIGGGDAGRARGLFMNMTFSY</sequence>
<reference evidence="5" key="2">
    <citation type="submission" date="2020-09" db="EMBL/GenBank/DDBJ databases">
        <authorList>
            <person name="Sun Q."/>
            <person name="Sedlacek I."/>
        </authorList>
    </citation>
    <scope>NUCLEOTIDE SEQUENCE</scope>
    <source>
        <strain evidence="5">CCM 7086</strain>
    </source>
</reference>
<accession>A0A8J2UPI6</accession>
<feature type="domain" description="Bacteriophage N4 adsorption protein A C-terminal" evidence="4">
    <location>
        <begin position="797"/>
        <end position="912"/>
    </location>
</feature>
<dbReference type="Gene3D" id="1.25.40.10">
    <property type="entry name" value="Tetratricopeptide repeat domain"/>
    <property type="match status" value="3"/>
</dbReference>
<dbReference type="PANTHER" id="PTHR44858">
    <property type="entry name" value="TETRATRICOPEPTIDE REPEAT PROTEIN 6"/>
    <property type="match status" value="1"/>
</dbReference>
<dbReference type="SUPFAM" id="SSF48452">
    <property type="entry name" value="TPR-like"/>
    <property type="match status" value="2"/>
</dbReference>
<evidence type="ECO:0000259" key="4">
    <source>
        <dbReference type="Pfam" id="PF13283"/>
    </source>
</evidence>
<keyword evidence="2" id="KW-0802">TPR repeat</keyword>
<evidence type="ECO:0000256" key="2">
    <source>
        <dbReference type="ARBA" id="ARBA00022803"/>
    </source>
</evidence>
<dbReference type="PANTHER" id="PTHR44858:SF1">
    <property type="entry name" value="UDP-N-ACETYLGLUCOSAMINE--PEPTIDE N-ACETYLGLUCOSAMINYLTRANSFERASE SPINDLY-RELATED"/>
    <property type="match status" value="1"/>
</dbReference>
<dbReference type="AlphaFoldDB" id="A0A8J2UPI6"/>
<dbReference type="Pfam" id="PF13283">
    <property type="entry name" value="NfrA_C"/>
    <property type="match status" value="1"/>
</dbReference>
<name>A0A8J2UPI6_9BURK</name>
<feature type="chain" id="PRO_5035153271" evidence="3">
    <location>
        <begin position="28"/>
        <end position="917"/>
    </location>
</feature>
<protein>
    <submittedName>
        <fullName evidence="5">Peptidase</fullName>
    </submittedName>
</protein>
<feature type="signal peptide" evidence="3">
    <location>
        <begin position="1"/>
        <end position="27"/>
    </location>
</feature>
<evidence type="ECO:0000256" key="1">
    <source>
        <dbReference type="ARBA" id="ARBA00022737"/>
    </source>
</evidence>
<organism evidence="5 6">
    <name type="scientific">Oxalicibacterium flavum</name>
    <dbReference type="NCBI Taxonomy" id="179467"/>
    <lineage>
        <taxon>Bacteria</taxon>
        <taxon>Pseudomonadati</taxon>
        <taxon>Pseudomonadota</taxon>
        <taxon>Betaproteobacteria</taxon>
        <taxon>Burkholderiales</taxon>
        <taxon>Oxalobacteraceae</taxon>
        <taxon>Oxalicibacterium</taxon>
    </lineage>
</organism>
<keyword evidence="6" id="KW-1185">Reference proteome</keyword>
<proteinExistence type="predicted"/>
<gene>
    <name evidence="5" type="ORF">GCM10007205_10720</name>
</gene>
<evidence type="ECO:0000313" key="6">
    <source>
        <dbReference type="Proteomes" id="UP000620266"/>
    </source>
</evidence>
<dbReference type="InterPro" id="IPR050498">
    <property type="entry name" value="Ycf3"/>
</dbReference>
<keyword evidence="1" id="KW-0677">Repeat</keyword>
<dbReference type="Proteomes" id="UP000620266">
    <property type="component" value="Unassembled WGS sequence"/>
</dbReference>
<dbReference type="InterPro" id="IPR011990">
    <property type="entry name" value="TPR-like_helical_dom_sf"/>
</dbReference>
<evidence type="ECO:0000256" key="3">
    <source>
        <dbReference type="SAM" id="SignalP"/>
    </source>
</evidence>
<dbReference type="InterPro" id="IPR025137">
    <property type="entry name" value="NfrA_C"/>
</dbReference>
<reference evidence="5" key="1">
    <citation type="journal article" date="2014" name="Int. J. Syst. Evol. Microbiol.">
        <title>Complete genome sequence of Corynebacterium casei LMG S-19264T (=DSM 44701T), isolated from a smear-ripened cheese.</title>
        <authorList>
            <consortium name="US DOE Joint Genome Institute (JGI-PGF)"/>
            <person name="Walter F."/>
            <person name="Albersmeier A."/>
            <person name="Kalinowski J."/>
            <person name="Ruckert C."/>
        </authorList>
    </citation>
    <scope>NUCLEOTIDE SEQUENCE</scope>
    <source>
        <strain evidence="5">CCM 7086</strain>
    </source>
</reference>
<dbReference type="RefSeq" id="WP_188395159.1">
    <property type="nucleotide sequence ID" value="NZ_BMCG01000002.1"/>
</dbReference>
<dbReference type="SMART" id="SM00028">
    <property type="entry name" value="TPR"/>
    <property type="match status" value="4"/>
</dbReference>
<dbReference type="EMBL" id="BMCG01000002">
    <property type="protein sequence ID" value="GGC03376.1"/>
    <property type="molecule type" value="Genomic_DNA"/>
</dbReference>
<evidence type="ECO:0000313" key="5">
    <source>
        <dbReference type="EMBL" id="GGC03376.1"/>
    </source>
</evidence>
<comment type="caution">
    <text evidence="5">The sequence shown here is derived from an EMBL/GenBank/DDBJ whole genome shotgun (WGS) entry which is preliminary data.</text>
</comment>